<protein>
    <submittedName>
        <fullName evidence="2">Uncharacterized protein</fullName>
    </submittedName>
</protein>
<feature type="compositionally biased region" description="Low complexity" evidence="1">
    <location>
        <begin position="26"/>
        <end position="36"/>
    </location>
</feature>
<dbReference type="EMBL" id="BMUT01000019">
    <property type="protein sequence ID" value="GGY08071.1"/>
    <property type="molecule type" value="Genomic_DNA"/>
</dbReference>
<dbReference type="SUPFAM" id="SSF47598">
    <property type="entry name" value="Ribbon-helix-helix"/>
    <property type="match status" value="1"/>
</dbReference>
<organism evidence="2 3">
    <name type="scientific">Streptomyces hiroshimensis</name>
    <dbReference type="NCBI Taxonomy" id="66424"/>
    <lineage>
        <taxon>Bacteria</taxon>
        <taxon>Bacillati</taxon>
        <taxon>Actinomycetota</taxon>
        <taxon>Actinomycetes</taxon>
        <taxon>Kitasatosporales</taxon>
        <taxon>Streptomycetaceae</taxon>
        <taxon>Streptomyces</taxon>
    </lineage>
</organism>
<keyword evidence="3" id="KW-1185">Reference proteome</keyword>
<comment type="caution">
    <text evidence="2">The sequence shown here is derived from an EMBL/GenBank/DDBJ whole genome shotgun (WGS) entry which is preliminary data.</text>
</comment>
<reference evidence="3" key="1">
    <citation type="journal article" date="2019" name="Int. J. Syst. Evol. Microbiol.">
        <title>The Global Catalogue of Microorganisms (GCM) 10K type strain sequencing project: providing services to taxonomists for standard genome sequencing and annotation.</title>
        <authorList>
            <consortium name="The Broad Institute Genomics Platform"/>
            <consortium name="The Broad Institute Genome Sequencing Center for Infectious Disease"/>
            <person name="Wu L."/>
            <person name="Ma J."/>
        </authorList>
    </citation>
    <scope>NUCLEOTIDE SEQUENCE [LARGE SCALE GENOMIC DNA]</scope>
    <source>
        <strain evidence="3">JCM 4586</strain>
    </source>
</reference>
<evidence type="ECO:0000313" key="2">
    <source>
        <dbReference type="EMBL" id="GGY08071.1"/>
    </source>
</evidence>
<name>A0ABQ2ZBI9_9ACTN</name>
<dbReference type="InterPro" id="IPR010985">
    <property type="entry name" value="Ribbon_hlx_hlx"/>
</dbReference>
<dbReference type="Proteomes" id="UP000659223">
    <property type="component" value="Unassembled WGS sequence"/>
</dbReference>
<proteinExistence type="predicted"/>
<accession>A0ABQ2ZBI9</accession>
<evidence type="ECO:0000256" key="1">
    <source>
        <dbReference type="SAM" id="MobiDB-lite"/>
    </source>
</evidence>
<evidence type="ECO:0000313" key="3">
    <source>
        <dbReference type="Proteomes" id="UP000659223"/>
    </source>
</evidence>
<sequence length="130" mass="14242">MSDPGCADSGRRPARAVRQGVHGRARAGPARAGTPADIRLPEEAKDRLAAIAAAEGLSLRTYLARLAETPLTPAERAEKARAVFTGVYGFRHGFREVDQRTVTVCARWPRLAWMAVRVQARSDRMLDMTT</sequence>
<gene>
    <name evidence="2" type="ORF">GCM10010324_63770</name>
</gene>
<feature type="region of interest" description="Disordered" evidence="1">
    <location>
        <begin position="1"/>
        <end position="39"/>
    </location>
</feature>